<dbReference type="Proteomes" id="UP001060085">
    <property type="component" value="Linkage Group LG05"/>
</dbReference>
<organism evidence="1 2">
    <name type="scientific">Catharanthus roseus</name>
    <name type="common">Madagascar periwinkle</name>
    <name type="synonym">Vinca rosea</name>
    <dbReference type="NCBI Taxonomy" id="4058"/>
    <lineage>
        <taxon>Eukaryota</taxon>
        <taxon>Viridiplantae</taxon>
        <taxon>Streptophyta</taxon>
        <taxon>Embryophyta</taxon>
        <taxon>Tracheophyta</taxon>
        <taxon>Spermatophyta</taxon>
        <taxon>Magnoliopsida</taxon>
        <taxon>eudicotyledons</taxon>
        <taxon>Gunneridae</taxon>
        <taxon>Pentapetalae</taxon>
        <taxon>asterids</taxon>
        <taxon>lamiids</taxon>
        <taxon>Gentianales</taxon>
        <taxon>Apocynaceae</taxon>
        <taxon>Rauvolfioideae</taxon>
        <taxon>Vinceae</taxon>
        <taxon>Catharanthinae</taxon>
        <taxon>Catharanthus</taxon>
    </lineage>
</organism>
<dbReference type="EMBL" id="CM044705">
    <property type="protein sequence ID" value="KAI5665081.1"/>
    <property type="molecule type" value="Genomic_DNA"/>
</dbReference>
<proteinExistence type="predicted"/>
<evidence type="ECO:0000313" key="1">
    <source>
        <dbReference type="EMBL" id="KAI5665081.1"/>
    </source>
</evidence>
<name>A0ACC0AWE3_CATRO</name>
<comment type="caution">
    <text evidence="1">The sequence shown here is derived from an EMBL/GenBank/DDBJ whole genome shotgun (WGS) entry which is preliminary data.</text>
</comment>
<accession>A0ACC0AWE3</accession>
<sequence length="188" mass="21793">MCYLVISYDFSENKVLVVQLGMTPTGKNFTVEITFMCNEQAMTYRWVLQQIKHLYVTSAMANSHLALKTIWMEIKKARGMVEDPGSKCWYYLRKSYGLPCACELVHRCQYLIPIQLEDVYIFWKKLEIGSDIPDVHKKDMDSEMRDLTLMLEESNTGPISKVRKVRRLIKGVICPVLLEHPCPPLTNP</sequence>
<keyword evidence="2" id="KW-1185">Reference proteome</keyword>
<protein>
    <submittedName>
        <fullName evidence="1">Uncharacterized protein</fullName>
    </submittedName>
</protein>
<gene>
    <name evidence="1" type="ORF">M9H77_24404</name>
</gene>
<evidence type="ECO:0000313" key="2">
    <source>
        <dbReference type="Proteomes" id="UP001060085"/>
    </source>
</evidence>
<reference evidence="2" key="1">
    <citation type="journal article" date="2023" name="Nat. Plants">
        <title>Single-cell RNA sequencing provides a high-resolution roadmap for understanding the multicellular compartmentation of specialized metabolism.</title>
        <authorList>
            <person name="Sun S."/>
            <person name="Shen X."/>
            <person name="Li Y."/>
            <person name="Li Y."/>
            <person name="Wang S."/>
            <person name="Li R."/>
            <person name="Zhang H."/>
            <person name="Shen G."/>
            <person name="Guo B."/>
            <person name="Wei J."/>
            <person name="Xu J."/>
            <person name="St-Pierre B."/>
            <person name="Chen S."/>
            <person name="Sun C."/>
        </authorList>
    </citation>
    <scope>NUCLEOTIDE SEQUENCE [LARGE SCALE GENOMIC DNA]</scope>
</reference>